<proteinExistence type="predicted"/>
<protein>
    <submittedName>
        <fullName evidence="1">Uncharacterized protein</fullName>
    </submittedName>
</protein>
<dbReference type="Proteomes" id="UP000054608">
    <property type="component" value="Unassembled WGS sequence"/>
</dbReference>
<sequence length="374" mass="42707">MVLSLLQIKEQIKTAQQAFRKAASDWLMQQPIPLEEKAKWQDCFKRRTRESLLNATRHNGLPLVANDSEAHQVYGEAETSEVRPPVVRRQYGVSGEAFYEQYCHLVNLYELLLRAEEILTTVPQLINLEDLSYFALLAGNMDLELNKAPENVDIIADYQQRLSKARVDFAVADHEAALALHLYEKHHQDCQRDFIDILVLLQNELKALYQRYPNTSVFKYVMYDHWQTVVIATGKALFGRSCCRHPSIDSLKILDNGFNELIESAAQRRADACHQLQSDVDHYKEKIKGALSSAERKLGGMASRMRLQDQLAHWRTPTDPALGISPYVNAMFGFWRAMRGNGWIDRRMLTSEAPRVDASLNQDDAETTSIVPSS</sequence>
<dbReference type="STRING" id="458.Lrub_2053"/>
<accession>A0A0W0XR70</accession>
<gene>
    <name evidence="1" type="ORF">Lrub_2053</name>
</gene>
<reference evidence="1 2" key="1">
    <citation type="submission" date="2015-11" db="EMBL/GenBank/DDBJ databases">
        <title>Genomic analysis of 38 Legionella species identifies large and diverse effector repertoires.</title>
        <authorList>
            <person name="Burstein D."/>
            <person name="Amaro F."/>
            <person name="Zusman T."/>
            <person name="Lifshitz Z."/>
            <person name="Cohen O."/>
            <person name="Gilbert J.A."/>
            <person name="Pupko T."/>
            <person name="Shuman H.A."/>
            <person name="Segal G."/>
        </authorList>
    </citation>
    <scope>NUCLEOTIDE SEQUENCE [LARGE SCALE GENOMIC DNA]</scope>
    <source>
        <strain evidence="1 2">WA-270A-C2</strain>
    </source>
</reference>
<dbReference type="PATRIC" id="fig|458.5.peg.2142"/>
<dbReference type="EMBL" id="LNYT01000020">
    <property type="protein sequence ID" value="KTD47131.1"/>
    <property type="molecule type" value="Genomic_DNA"/>
</dbReference>
<comment type="caution">
    <text evidence="1">The sequence shown here is derived from an EMBL/GenBank/DDBJ whole genome shotgun (WGS) entry which is preliminary data.</text>
</comment>
<dbReference type="RefSeq" id="WP_058532036.1">
    <property type="nucleotide sequence ID" value="NZ_CAAAIN010000002.1"/>
</dbReference>
<keyword evidence="2" id="KW-1185">Reference proteome</keyword>
<organism evidence="1 2">
    <name type="scientific">Legionella rubrilucens</name>
    <dbReference type="NCBI Taxonomy" id="458"/>
    <lineage>
        <taxon>Bacteria</taxon>
        <taxon>Pseudomonadati</taxon>
        <taxon>Pseudomonadota</taxon>
        <taxon>Gammaproteobacteria</taxon>
        <taxon>Legionellales</taxon>
        <taxon>Legionellaceae</taxon>
        <taxon>Legionella</taxon>
    </lineage>
</organism>
<evidence type="ECO:0000313" key="2">
    <source>
        <dbReference type="Proteomes" id="UP000054608"/>
    </source>
</evidence>
<name>A0A0W0XR70_9GAMM</name>
<dbReference type="OrthoDB" id="5646770at2"/>
<evidence type="ECO:0000313" key="1">
    <source>
        <dbReference type="EMBL" id="KTD47131.1"/>
    </source>
</evidence>
<dbReference type="AlphaFoldDB" id="A0A0W0XR70"/>